<dbReference type="PANTHER" id="PTHR33931:SF5">
    <property type="entry name" value="UPF0299 MEMBRANE PROTEIN YOHJ"/>
    <property type="match status" value="1"/>
</dbReference>
<dbReference type="AlphaFoldDB" id="A0A0M0HTX6"/>
<keyword evidence="2" id="KW-1003">Cell membrane</keyword>
<evidence type="ECO:0000256" key="2">
    <source>
        <dbReference type="ARBA" id="ARBA00022475"/>
    </source>
</evidence>
<feature type="transmembrane region" description="Helical" evidence="6">
    <location>
        <begin position="31"/>
        <end position="52"/>
    </location>
</feature>
<dbReference type="InterPro" id="IPR005538">
    <property type="entry name" value="LrgA/CidA"/>
</dbReference>
<keyword evidence="3 6" id="KW-0812">Transmembrane</keyword>
<dbReference type="STRING" id="693.AKJ17_01555"/>
<sequence length="121" mass="12778">MAKTLLKYVVSMGLIVLCLIAGINLQQLLDTSIPGSIIGMLILFALMASGLVPSDWVKNSATLLIRYMVLLFVPISVGLMDHFDLLFANAIPILASAVGGTVLVLVSLGLILDRVLKGGAK</sequence>
<dbReference type="Pfam" id="PF03788">
    <property type="entry name" value="LrgA"/>
    <property type="match status" value="1"/>
</dbReference>
<dbReference type="Proteomes" id="UP000037515">
    <property type="component" value="Unassembled WGS sequence"/>
</dbReference>
<name>A0A0M0HTX6_VIBNE</name>
<proteinExistence type="predicted"/>
<dbReference type="OrthoDB" id="385012at2"/>
<dbReference type="EMBL" id="LHPJ01000001">
    <property type="protein sequence ID" value="KOO05504.1"/>
    <property type="molecule type" value="Genomic_DNA"/>
</dbReference>
<gene>
    <name evidence="7" type="ORF">AKJ17_01555</name>
</gene>
<dbReference type="PANTHER" id="PTHR33931">
    <property type="entry name" value="HOLIN-LIKE PROTEIN CIDA-RELATED"/>
    <property type="match status" value="1"/>
</dbReference>
<dbReference type="RefSeq" id="WP_053394018.1">
    <property type="nucleotide sequence ID" value="NZ_CANLZT010000008.1"/>
</dbReference>
<organism evidence="7 8">
    <name type="scientific">Vibrio nereis</name>
    <dbReference type="NCBI Taxonomy" id="693"/>
    <lineage>
        <taxon>Bacteria</taxon>
        <taxon>Pseudomonadati</taxon>
        <taxon>Pseudomonadota</taxon>
        <taxon>Gammaproteobacteria</taxon>
        <taxon>Vibrionales</taxon>
        <taxon>Vibrionaceae</taxon>
        <taxon>Vibrio</taxon>
    </lineage>
</organism>
<dbReference type="PATRIC" id="fig|693.5.peg.313"/>
<feature type="transmembrane region" description="Helical" evidence="6">
    <location>
        <begin position="5"/>
        <end position="25"/>
    </location>
</feature>
<evidence type="ECO:0000256" key="4">
    <source>
        <dbReference type="ARBA" id="ARBA00022989"/>
    </source>
</evidence>
<feature type="transmembrane region" description="Helical" evidence="6">
    <location>
        <begin position="64"/>
        <end position="80"/>
    </location>
</feature>
<keyword evidence="4 6" id="KW-1133">Transmembrane helix</keyword>
<evidence type="ECO:0000256" key="3">
    <source>
        <dbReference type="ARBA" id="ARBA00022692"/>
    </source>
</evidence>
<dbReference type="GO" id="GO:0005886">
    <property type="term" value="C:plasma membrane"/>
    <property type="evidence" value="ECO:0007669"/>
    <property type="project" value="UniProtKB-SubCell"/>
</dbReference>
<evidence type="ECO:0000313" key="8">
    <source>
        <dbReference type="Proteomes" id="UP000037515"/>
    </source>
</evidence>
<keyword evidence="5 6" id="KW-0472">Membrane</keyword>
<evidence type="ECO:0000313" key="7">
    <source>
        <dbReference type="EMBL" id="KOO05504.1"/>
    </source>
</evidence>
<protein>
    <submittedName>
        <fullName evidence="7">Uncharacterized protein</fullName>
    </submittedName>
</protein>
<evidence type="ECO:0000256" key="6">
    <source>
        <dbReference type="SAM" id="Phobius"/>
    </source>
</evidence>
<keyword evidence="8" id="KW-1185">Reference proteome</keyword>
<evidence type="ECO:0000256" key="1">
    <source>
        <dbReference type="ARBA" id="ARBA00004651"/>
    </source>
</evidence>
<feature type="transmembrane region" description="Helical" evidence="6">
    <location>
        <begin position="86"/>
        <end position="112"/>
    </location>
</feature>
<comment type="subcellular location">
    <subcellularLocation>
        <location evidence="1">Cell membrane</location>
        <topology evidence="1">Multi-pass membrane protein</topology>
    </subcellularLocation>
</comment>
<accession>A0A0M0HTX6</accession>
<evidence type="ECO:0000256" key="5">
    <source>
        <dbReference type="ARBA" id="ARBA00023136"/>
    </source>
</evidence>
<comment type="caution">
    <text evidence="7">The sequence shown here is derived from an EMBL/GenBank/DDBJ whole genome shotgun (WGS) entry which is preliminary data.</text>
</comment>
<reference evidence="8" key="1">
    <citation type="submission" date="2015-08" db="EMBL/GenBank/DDBJ databases">
        <title>Vibrio galatheae sp. nov., a novel member of the Vibrionaceae family isolated from the Solomon Islands.</title>
        <authorList>
            <person name="Giubergia S."/>
            <person name="Machado H."/>
            <person name="Mateiu R.V."/>
            <person name="Gram L."/>
        </authorList>
    </citation>
    <scope>NUCLEOTIDE SEQUENCE [LARGE SCALE GENOMIC DNA]</scope>
    <source>
        <strain evidence="8">DSM 19584</strain>
    </source>
</reference>